<dbReference type="EMBL" id="BMGP01000001">
    <property type="protein sequence ID" value="GGF12911.1"/>
    <property type="molecule type" value="Genomic_DNA"/>
</dbReference>
<name>A0A917B1Z6_9MICO</name>
<proteinExistence type="predicted"/>
<reference evidence="1 2" key="1">
    <citation type="journal article" date="2014" name="Int. J. Syst. Evol. Microbiol.">
        <title>Complete genome sequence of Corynebacterium casei LMG S-19264T (=DSM 44701T), isolated from a smear-ripened cheese.</title>
        <authorList>
            <consortium name="US DOE Joint Genome Institute (JGI-PGF)"/>
            <person name="Walter F."/>
            <person name="Albersmeier A."/>
            <person name="Kalinowski J."/>
            <person name="Ruckert C."/>
        </authorList>
    </citation>
    <scope>NUCLEOTIDE SEQUENCE [LARGE SCALE GENOMIC DNA]</scope>
    <source>
        <strain evidence="1 2">CGMCC 1.12976</strain>
    </source>
</reference>
<dbReference type="AlphaFoldDB" id="A0A917B1Z6"/>
<protein>
    <submittedName>
        <fullName evidence="1">Uncharacterized protein</fullName>
    </submittedName>
</protein>
<organism evidence="1 2">
    <name type="scientific">Subtercola lobariae</name>
    <dbReference type="NCBI Taxonomy" id="1588641"/>
    <lineage>
        <taxon>Bacteria</taxon>
        <taxon>Bacillati</taxon>
        <taxon>Actinomycetota</taxon>
        <taxon>Actinomycetes</taxon>
        <taxon>Micrococcales</taxon>
        <taxon>Microbacteriaceae</taxon>
        <taxon>Subtercola</taxon>
    </lineage>
</organism>
<evidence type="ECO:0000313" key="2">
    <source>
        <dbReference type="Proteomes" id="UP000598775"/>
    </source>
</evidence>
<dbReference type="Proteomes" id="UP000598775">
    <property type="component" value="Unassembled WGS sequence"/>
</dbReference>
<gene>
    <name evidence="1" type="ORF">GCM10011399_03540</name>
</gene>
<sequence>MNVCDTPVSSPSDCDFKIETEWHEHADGDRTAATLAGVEYFVDQNWFSAGDNLPSFSGTTP</sequence>
<comment type="caution">
    <text evidence="1">The sequence shown here is derived from an EMBL/GenBank/DDBJ whole genome shotgun (WGS) entry which is preliminary data.</text>
</comment>
<evidence type="ECO:0000313" key="1">
    <source>
        <dbReference type="EMBL" id="GGF12911.1"/>
    </source>
</evidence>
<keyword evidence="2" id="KW-1185">Reference proteome</keyword>
<accession>A0A917B1Z6</accession>